<gene>
    <name evidence="9" type="ORF">EM808_16445</name>
</gene>
<keyword evidence="9" id="KW-0808">Transferase</keyword>
<evidence type="ECO:0000256" key="7">
    <source>
        <dbReference type="ARBA" id="ARBA00023163"/>
    </source>
</evidence>
<protein>
    <submittedName>
        <fullName evidence="9">PLP-dependent aminotransferase family protein</fullName>
    </submittedName>
</protein>
<proteinExistence type="inferred from homology"/>
<dbReference type="GO" id="GO:0003677">
    <property type="term" value="F:DNA binding"/>
    <property type="evidence" value="ECO:0007669"/>
    <property type="project" value="UniProtKB-KW"/>
</dbReference>
<dbReference type="InterPro" id="IPR036390">
    <property type="entry name" value="WH_DNA-bd_sf"/>
</dbReference>
<organism evidence="9 10">
    <name type="scientific">Niallia taxi</name>
    <dbReference type="NCBI Taxonomy" id="2499688"/>
    <lineage>
        <taxon>Bacteria</taxon>
        <taxon>Bacillati</taxon>
        <taxon>Bacillota</taxon>
        <taxon>Bacilli</taxon>
        <taxon>Bacillales</taxon>
        <taxon>Bacillaceae</taxon>
        <taxon>Niallia</taxon>
    </lineage>
</organism>
<dbReference type="CDD" id="cd00609">
    <property type="entry name" value="AAT_like"/>
    <property type="match status" value="1"/>
</dbReference>
<dbReference type="SMART" id="SM00345">
    <property type="entry name" value="HTH_GNTR"/>
    <property type="match status" value="1"/>
</dbReference>
<dbReference type="PRINTS" id="PR00035">
    <property type="entry name" value="HTHGNTR"/>
</dbReference>
<evidence type="ECO:0000313" key="10">
    <source>
        <dbReference type="Proteomes" id="UP000288024"/>
    </source>
</evidence>
<keyword evidence="6" id="KW-0238">DNA-binding</keyword>
<dbReference type="PANTHER" id="PTHR46577:SF1">
    <property type="entry name" value="HTH-TYPE TRANSCRIPTIONAL REGULATORY PROTEIN GABR"/>
    <property type="match status" value="1"/>
</dbReference>
<dbReference type="PROSITE" id="PS50949">
    <property type="entry name" value="HTH_GNTR"/>
    <property type="match status" value="1"/>
</dbReference>
<dbReference type="CDD" id="cd07377">
    <property type="entry name" value="WHTH_GntR"/>
    <property type="match status" value="1"/>
</dbReference>
<keyword evidence="7" id="KW-0804">Transcription</keyword>
<dbReference type="GO" id="GO:0008483">
    <property type="term" value="F:transaminase activity"/>
    <property type="evidence" value="ECO:0007669"/>
    <property type="project" value="UniProtKB-KW"/>
</dbReference>
<keyword evidence="4" id="KW-0663">Pyridoxal phosphate</keyword>
<dbReference type="InterPro" id="IPR051446">
    <property type="entry name" value="HTH_trans_reg/aminotransferase"/>
</dbReference>
<dbReference type="InterPro" id="IPR004839">
    <property type="entry name" value="Aminotransferase_I/II_large"/>
</dbReference>
<evidence type="ECO:0000256" key="5">
    <source>
        <dbReference type="ARBA" id="ARBA00023015"/>
    </source>
</evidence>
<dbReference type="PANTHER" id="PTHR46577">
    <property type="entry name" value="HTH-TYPE TRANSCRIPTIONAL REGULATORY PROTEIN GABR"/>
    <property type="match status" value="1"/>
</dbReference>
<dbReference type="InterPro" id="IPR015424">
    <property type="entry name" value="PyrdxlP-dep_Trfase"/>
</dbReference>
<keyword evidence="10" id="KW-1185">Reference proteome</keyword>
<dbReference type="GO" id="GO:0003700">
    <property type="term" value="F:DNA-binding transcription factor activity"/>
    <property type="evidence" value="ECO:0007669"/>
    <property type="project" value="InterPro"/>
</dbReference>
<dbReference type="EMBL" id="RZTZ01000006">
    <property type="protein sequence ID" value="RVT60830.1"/>
    <property type="molecule type" value="Genomic_DNA"/>
</dbReference>
<dbReference type="GO" id="GO:0030170">
    <property type="term" value="F:pyridoxal phosphate binding"/>
    <property type="evidence" value="ECO:0007669"/>
    <property type="project" value="InterPro"/>
</dbReference>
<accession>A0A3S3SJC8</accession>
<dbReference type="SUPFAM" id="SSF53383">
    <property type="entry name" value="PLP-dependent transferases"/>
    <property type="match status" value="1"/>
</dbReference>
<evidence type="ECO:0000256" key="1">
    <source>
        <dbReference type="ARBA" id="ARBA00001933"/>
    </source>
</evidence>
<dbReference type="Pfam" id="PF00155">
    <property type="entry name" value="Aminotran_1_2"/>
    <property type="match status" value="1"/>
</dbReference>
<keyword evidence="5" id="KW-0805">Transcription regulation</keyword>
<dbReference type="Gene3D" id="1.10.10.10">
    <property type="entry name" value="Winged helix-like DNA-binding domain superfamily/Winged helix DNA-binding domain"/>
    <property type="match status" value="1"/>
</dbReference>
<evidence type="ECO:0000256" key="2">
    <source>
        <dbReference type="ARBA" id="ARBA00005384"/>
    </source>
</evidence>
<dbReference type="Pfam" id="PF00392">
    <property type="entry name" value="GntR"/>
    <property type="match status" value="1"/>
</dbReference>
<dbReference type="RefSeq" id="WP_127739302.1">
    <property type="nucleotide sequence ID" value="NZ_RZTZ01000006.1"/>
</dbReference>
<comment type="caution">
    <text evidence="9">The sequence shown here is derived from an EMBL/GenBank/DDBJ whole genome shotgun (WGS) entry which is preliminary data.</text>
</comment>
<evidence type="ECO:0000313" key="9">
    <source>
        <dbReference type="EMBL" id="RVT60830.1"/>
    </source>
</evidence>
<feature type="domain" description="HTH gntR-type" evidence="8">
    <location>
        <begin position="14"/>
        <end position="82"/>
    </location>
</feature>
<evidence type="ECO:0000256" key="3">
    <source>
        <dbReference type="ARBA" id="ARBA00022576"/>
    </source>
</evidence>
<dbReference type="AlphaFoldDB" id="A0A3S3SJC8"/>
<dbReference type="InterPro" id="IPR015421">
    <property type="entry name" value="PyrdxlP-dep_Trfase_major"/>
</dbReference>
<sequence length="473" mass="54742">MFEITPILDSQKEDPVYMQLYRYLKNEIQSDTIPPHSKLPSQRKLAEHLSLSRNTVNAAYQQLLAEGYIRSEERKGLFVEDIKHELYLDKNINAVNAEILDNNCKNSEHQSSEIFYDFKYGEIDLKHFPFKLWSQLTMKSIFAEQGQLLLYGDPQGDLDLRKQITKYLFESRGVKCSEHQIIIGAGTQYLMSMLCKIIGKEYTYGMEDPGYNRVRIVLKEYGKAVQPIPLDNYGVDIKALTSSEVRAVFVTPAHQFPLGIVMPLQRRLDLIQWAKETEGYIIEDDYDSEFRYEGKPIPALQSLDQYEKVIYMGTFAKSLIPSLDFSYMVLPRPLLAKYLDKYIGYKQTVSRQHQYTLKLFMESEQWARHLNKVRNVYKKRHNALITSIKASMNNQVRIMGLGAGLHIVLEPRNDMSEQELIEAAKQNGVLVYPVSTFYEQIPALKYPQVLLGFAGLDEKRIQEGVKLLAKAWF</sequence>
<comment type="similarity">
    <text evidence="2">In the C-terminal section; belongs to the class-I pyridoxal-phosphate-dependent aminotransferase family.</text>
</comment>
<evidence type="ECO:0000256" key="6">
    <source>
        <dbReference type="ARBA" id="ARBA00023125"/>
    </source>
</evidence>
<dbReference type="SUPFAM" id="SSF46785">
    <property type="entry name" value="Winged helix' DNA-binding domain"/>
    <property type="match status" value="1"/>
</dbReference>
<name>A0A3S3SJC8_9BACI</name>
<dbReference type="Proteomes" id="UP000288024">
    <property type="component" value="Unassembled WGS sequence"/>
</dbReference>
<keyword evidence="3 9" id="KW-0032">Aminotransferase</keyword>
<evidence type="ECO:0000256" key="4">
    <source>
        <dbReference type="ARBA" id="ARBA00022898"/>
    </source>
</evidence>
<dbReference type="Gene3D" id="3.40.640.10">
    <property type="entry name" value="Type I PLP-dependent aspartate aminotransferase-like (Major domain)"/>
    <property type="match status" value="1"/>
</dbReference>
<dbReference type="InterPro" id="IPR036388">
    <property type="entry name" value="WH-like_DNA-bd_sf"/>
</dbReference>
<comment type="cofactor">
    <cofactor evidence="1">
        <name>pyridoxal 5'-phosphate</name>
        <dbReference type="ChEBI" id="CHEBI:597326"/>
    </cofactor>
</comment>
<reference evidence="9 10" key="1">
    <citation type="submission" date="2019-01" db="EMBL/GenBank/DDBJ databases">
        <title>Bacillus sp. M5HDSG1-1, whole genome shotgun sequence.</title>
        <authorList>
            <person name="Tuo L."/>
        </authorList>
    </citation>
    <scope>NUCLEOTIDE SEQUENCE [LARGE SCALE GENOMIC DNA]</scope>
    <source>
        <strain evidence="9 10">M5HDSG1-1</strain>
    </source>
</reference>
<dbReference type="InterPro" id="IPR000524">
    <property type="entry name" value="Tscrpt_reg_HTH_GntR"/>
</dbReference>
<evidence type="ECO:0000259" key="8">
    <source>
        <dbReference type="PROSITE" id="PS50949"/>
    </source>
</evidence>